<sequence>MKNESKFKGYDFKGSEKGLEDTELKTLLKETKIGESLAIGCELNNNEIGLYIASLDVSASCAFKFDEWDNFVRGINKANKNLIMIFK</sequence>
<proteinExistence type="predicted"/>
<name>X1Q4R2_9ZZZZ</name>
<dbReference type="EMBL" id="BARW01001756">
    <property type="protein sequence ID" value="GAI63477.1"/>
    <property type="molecule type" value="Genomic_DNA"/>
</dbReference>
<dbReference type="AlphaFoldDB" id="X1Q4R2"/>
<comment type="caution">
    <text evidence="1">The sequence shown here is derived from an EMBL/GenBank/DDBJ whole genome shotgun (WGS) entry which is preliminary data.</text>
</comment>
<organism evidence="1">
    <name type="scientific">marine sediment metagenome</name>
    <dbReference type="NCBI Taxonomy" id="412755"/>
    <lineage>
        <taxon>unclassified sequences</taxon>
        <taxon>metagenomes</taxon>
        <taxon>ecological metagenomes</taxon>
    </lineage>
</organism>
<reference evidence="1" key="1">
    <citation type="journal article" date="2014" name="Front. Microbiol.">
        <title>High frequency of phylogenetically diverse reductive dehalogenase-homologous genes in deep subseafloor sedimentary metagenomes.</title>
        <authorList>
            <person name="Kawai M."/>
            <person name="Futagami T."/>
            <person name="Toyoda A."/>
            <person name="Takaki Y."/>
            <person name="Nishi S."/>
            <person name="Hori S."/>
            <person name="Arai W."/>
            <person name="Tsubouchi T."/>
            <person name="Morono Y."/>
            <person name="Uchiyama I."/>
            <person name="Ito T."/>
            <person name="Fujiyama A."/>
            <person name="Inagaki F."/>
            <person name="Takami H."/>
        </authorList>
    </citation>
    <scope>NUCLEOTIDE SEQUENCE</scope>
    <source>
        <strain evidence="1">Expedition CK06-06</strain>
    </source>
</reference>
<gene>
    <name evidence="1" type="ORF">S12H4_05349</name>
</gene>
<evidence type="ECO:0000313" key="1">
    <source>
        <dbReference type="EMBL" id="GAI63477.1"/>
    </source>
</evidence>
<protein>
    <submittedName>
        <fullName evidence="1">Uncharacterized protein</fullName>
    </submittedName>
</protein>
<accession>X1Q4R2</accession>